<evidence type="ECO:0000256" key="4">
    <source>
        <dbReference type="ARBA" id="ARBA00023204"/>
    </source>
</evidence>
<comment type="caution">
    <text evidence="7">The sequence shown here is derived from an EMBL/GenBank/DDBJ whole genome shotgun (WGS) entry which is preliminary data.</text>
</comment>
<evidence type="ECO:0000256" key="2">
    <source>
        <dbReference type="ARBA" id="ARBA00022490"/>
    </source>
</evidence>
<gene>
    <name evidence="7" type="ORF">OTU49_008675</name>
</gene>
<evidence type="ECO:0000256" key="5">
    <source>
        <dbReference type="ARBA" id="ARBA00023242"/>
    </source>
</evidence>
<reference evidence="7 8" key="1">
    <citation type="journal article" date="2024" name="BMC Genomics">
        <title>Genome assembly of redclaw crayfish (Cherax quadricarinatus) provides insights into its immune adaptation and hypoxia tolerance.</title>
        <authorList>
            <person name="Liu Z."/>
            <person name="Zheng J."/>
            <person name="Li H."/>
            <person name="Fang K."/>
            <person name="Wang S."/>
            <person name="He J."/>
            <person name="Zhou D."/>
            <person name="Weng S."/>
            <person name="Chi M."/>
            <person name="Gu Z."/>
            <person name="He J."/>
            <person name="Li F."/>
            <person name="Wang M."/>
        </authorList>
    </citation>
    <scope>NUCLEOTIDE SEQUENCE [LARGE SCALE GENOMIC DNA]</scope>
    <source>
        <strain evidence="7">ZL_2023a</strain>
    </source>
</reference>
<keyword evidence="5" id="KW-0539">Nucleus</keyword>
<dbReference type="GO" id="GO:0006302">
    <property type="term" value="P:double-strand break repair"/>
    <property type="evidence" value="ECO:0007669"/>
    <property type="project" value="TreeGrafter"/>
</dbReference>
<dbReference type="InterPro" id="IPR026126">
    <property type="entry name" value="BABAM1"/>
</dbReference>
<keyword evidence="4" id="KW-0234">DNA repair</keyword>
<keyword evidence="8" id="KW-1185">Reference proteome</keyword>
<keyword evidence="2" id="KW-0963">Cytoplasm</keyword>
<dbReference type="PANTHER" id="PTHR15660:SF1">
    <property type="entry name" value="BRISC AND BRCA1-A COMPLEX MEMBER 1"/>
    <property type="match status" value="1"/>
</dbReference>
<sequence>MVILHVTDQLFIDNIAPARGNQEGWCSITVSYTSEMSGEDGSSGRSSPSEAQEATEHLENVTIERHVPRINCPEHIILVVDVCKEEGNTPYKLADGTKFSALYMVKRALTLFLQNKHAIDIRHKFALVVLHESPIWLHDFTNNPKEIISELDDIDDALATSHCDLSLLFDLIAQQISLPSCSNPAVAPPPCVYRTILLYGRSQCLPQFLEGKGVFTHLIQSPHFFLDVLYMHEAPCDDNKCEGIFDILCGLDESGWSYVLEVSRNATKLHNHCGSLLAHPLQRPTQKDLRYTLGGGD</sequence>
<dbReference type="GO" id="GO:0007095">
    <property type="term" value="P:mitotic G2 DNA damage checkpoint signaling"/>
    <property type="evidence" value="ECO:0007669"/>
    <property type="project" value="TreeGrafter"/>
</dbReference>
<dbReference type="GO" id="GO:0045739">
    <property type="term" value="P:positive regulation of DNA repair"/>
    <property type="evidence" value="ECO:0007669"/>
    <property type="project" value="InterPro"/>
</dbReference>
<feature type="region of interest" description="Disordered" evidence="6">
    <location>
        <begin position="36"/>
        <end position="56"/>
    </location>
</feature>
<accession>A0AAW0WBT5</accession>
<dbReference type="EMBL" id="JARKIK010000068">
    <property type="protein sequence ID" value="KAK8729206.1"/>
    <property type="molecule type" value="Genomic_DNA"/>
</dbReference>
<dbReference type="CDD" id="cd21502">
    <property type="entry name" value="vWA_BABAM1"/>
    <property type="match status" value="1"/>
</dbReference>
<dbReference type="GO" id="GO:0016604">
    <property type="term" value="C:nuclear body"/>
    <property type="evidence" value="ECO:0007669"/>
    <property type="project" value="TreeGrafter"/>
</dbReference>
<evidence type="ECO:0000313" key="7">
    <source>
        <dbReference type="EMBL" id="KAK8729206.1"/>
    </source>
</evidence>
<dbReference type="PANTHER" id="PTHR15660">
    <property type="entry name" value="BRISC AND BRCA1-A COMPLEX MEMBER 1"/>
    <property type="match status" value="1"/>
</dbReference>
<dbReference type="GO" id="GO:0070552">
    <property type="term" value="C:BRISC complex"/>
    <property type="evidence" value="ECO:0007669"/>
    <property type="project" value="InterPro"/>
</dbReference>
<proteinExistence type="predicted"/>
<protein>
    <recommendedName>
        <fullName evidence="9">BRISC and BRCA1-A complex member 1</fullName>
    </recommendedName>
</protein>
<feature type="compositionally biased region" description="Polar residues" evidence="6">
    <location>
        <begin position="43"/>
        <end position="52"/>
    </location>
</feature>
<comment type="subcellular location">
    <subcellularLocation>
        <location evidence="1">Nucleus</location>
    </subcellularLocation>
</comment>
<evidence type="ECO:0008006" key="9">
    <source>
        <dbReference type="Google" id="ProtNLM"/>
    </source>
</evidence>
<evidence type="ECO:0000256" key="1">
    <source>
        <dbReference type="ARBA" id="ARBA00004123"/>
    </source>
</evidence>
<dbReference type="GO" id="GO:0070531">
    <property type="term" value="C:BRCA1-A complex"/>
    <property type="evidence" value="ECO:0007669"/>
    <property type="project" value="InterPro"/>
</dbReference>
<dbReference type="AlphaFoldDB" id="A0AAW0WBT5"/>
<keyword evidence="3" id="KW-0227">DNA damage</keyword>
<name>A0AAW0WBT5_CHEQU</name>
<organism evidence="7 8">
    <name type="scientific">Cherax quadricarinatus</name>
    <name type="common">Australian red claw crayfish</name>
    <dbReference type="NCBI Taxonomy" id="27406"/>
    <lineage>
        <taxon>Eukaryota</taxon>
        <taxon>Metazoa</taxon>
        <taxon>Ecdysozoa</taxon>
        <taxon>Arthropoda</taxon>
        <taxon>Crustacea</taxon>
        <taxon>Multicrustacea</taxon>
        <taxon>Malacostraca</taxon>
        <taxon>Eumalacostraca</taxon>
        <taxon>Eucarida</taxon>
        <taxon>Decapoda</taxon>
        <taxon>Pleocyemata</taxon>
        <taxon>Astacidea</taxon>
        <taxon>Parastacoidea</taxon>
        <taxon>Parastacidae</taxon>
        <taxon>Cherax</taxon>
    </lineage>
</organism>
<evidence type="ECO:0000313" key="8">
    <source>
        <dbReference type="Proteomes" id="UP001445076"/>
    </source>
</evidence>
<evidence type="ECO:0000256" key="6">
    <source>
        <dbReference type="SAM" id="MobiDB-lite"/>
    </source>
</evidence>
<evidence type="ECO:0000256" key="3">
    <source>
        <dbReference type="ARBA" id="ARBA00022763"/>
    </source>
</evidence>
<dbReference type="Proteomes" id="UP001445076">
    <property type="component" value="Unassembled WGS sequence"/>
</dbReference>